<dbReference type="SUPFAM" id="SSF53850">
    <property type="entry name" value="Periplasmic binding protein-like II"/>
    <property type="match status" value="1"/>
</dbReference>
<dbReference type="AlphaFoldDB" id="A0A3B0UPX9"/>
<proteinExistence type="predicted"/>
<organism evidence="1">
    <name type="scientific">hydrothermal vent metagenome</name>
    <dbReference type="NCBI Taxonomy" id="652676"/>
    <lineage>
        <taxon>unclassified sequences</taxon>
        <taxon>metagenomes</taxon>
        <taxon>ecological metagenomes</taxon>
    </lineage>
</organism>
<dbReference type="Pfam" id="PF12974">
    <property type="entry name" value="Phosphonate-bd"/>
    <property type="match status" value="1"/>
</dbReference>
<sequence length="319" mass="36759">MKNRKRVYHSLLFRLVWIILGFSLLSACNFTSSKRNEHTVRINLNNTNAEDTTYSPTDTVPYLKVAVSAMISPKETFAYYKALFGYISGKTNKRIKIIQRKTYSEVNELLNNHQVDMAFICSGAYVNDRQDGYPIKIVAIPVINGRPTYQAYIITYKYSGINKFEDLKGKSFAFTDPLSNTGYFYAISRIKALGYNKKTFFKDYVFTYAHDISIQLVAKQIVDGASVDGLIFDYLKHSHPEQLKNIRIIEKSQFFGIPPIVVPPFTPDSTLKKLQRILYQMDKDSLGIKILKKLMIDRFIPANDSLYNSIRRMDKIIKQ</sequence>
<dbReference type="CDD" id="cd13571">
    <property type="entry name" value="PBP2_PnhD_1"/>
    <property type="match status" value="1"/>
</dbReference>
<dbReference type="Gene3D" id="3.40.190.10">
    <property type="entry name" value="Periplasmic binding protein-like II"/>
    <property type="match status" value="2"/>
</dbReference>
<dbReference type="PROSITE" id="PS51257">
    <property type="entry name" value="PROKAR_LIPOPROTEIN"/>
    <property type="match status" value="1"/>
</dbReference>
<reference evidence="1" key="1">
    <citation type="submission" date="2018-06" db="EMBL/GenBank/DDBJ databases">
        <authorList>
            <person name="Zhirakovskaya E."/>
        </authorList>
    </citation>
    <scope>NUCLEOTIDE SEQUENCE</scope>
</reference>
<dbReference type="PANTHER" id="PTHR35841:SF1">
    <property type="entry name" value="PHOSPHONATES-BINDING PERIPLASMIC PROTEIN"/>
    <property type="match status" value="1"/>
</dbReference>
<gene>
    <name evidence="1" type="ORF">MNBD_BACTEROID07-1920</name>
</gene>
<dbReference type="EMBL" id="UOET01000048">
    <property type="protein sequence ID" value="VAW26639.1"/>
    <property type="molecule type" value="Genomic_DNA"/>
</dbReference>
<protein>
    <submittedName>
        <fullName evidence="1">ABC transporter, substrate-binding protein (Cluster 12, methionine/phosphonates)</fullName>
    </submittedName>
</protein>
<dbReference type="PANTHER" id="PTHR35841">
    <property type="entry name" value="PHOSPHONATES-BINDING PERIPLASMIC PROTEIN"/>
    <property type="match status" value="1"/>
</dbReference>
<evidence type="ECO:0000313" key="1">
    <source>
        <dbReference type="EMBL" id="VAW26639.1"/>
    </source>
</evidence>
<accession>A0A3B0UPX9</accession>
<name>A0A3B0UPX9_9ZZZZ</name>